<organism evidence="2 3">
    <name type="scientific">Gigaspora margarita</name>
    <dbReference type="NCBI Taxonomy" id="4874"/>
    <lineage>
        <taxon>Eukaryota</taxon>
        <taxon>Fungi</taxon>
        <taxon>Fungi incertae sedis</taxon>
        <taxon>Mucoromycota</taxon>
        <taxon>Glomeromycotina</taxon>
        <taxon>Glomeromycetes</taxon>
        <taxon>Diversisporales</taxon>
        <taxon>Gigasporaceae</taxon>
        <taxon>Gigaspora</taxon>
    </lineage>
</organism>
<accession>A0A8H4AGD4</accession>
<dbReference type="InterPro" id="IPR036890">
    <property type="entry name" value="HATPase_C_sf"/>
</dbReference>
<reference evidence="2 3" key="1">
    <citation type="journal article" date="2019" name="Environ. Microbiol.">
        <title>At the nexus of three kingdoms: the genome of the mycorrhizal fungus Gigaspora margarita provides insights into plant, endobacterial and fungal interactions.</title>
        <authorList>
            <person name="Venice F."/>
            <person name="Ghignone S."/>
            <person name="Salvioli di Fossalunga A."/>
            <person name="Amselem J."/>
            <person name="Novero M."/>
            <person name="Xianan X."/>
            <person name="Sedzielewska Toro K."/>
            <person name="Morin E."/>
            <person name="Lipzen A."/>
            <person name="Grigoriev I.V."/>
            <person name="Henrissat B."/>
            <person name="Martin F.M."/>
            <person name="Bonfante P."/>
        </authorList>
    </citation>
    <scope>NUCLEOTIDE SEQUENCE [LARGE SCALE GENOMIC DNA]</scope>
    <source>
        <strain evidence="2 3">BEG34</strain>
    </source>
</reference>
<gene>
    <name evidence="2" type="ORF">F8M41_021684</name>
</gene>
<sequence length="2852" mass="330164">MKGKTFKPREPYTHRLSKILDEYPDGSQILREILQNSDDSKSRTQIFLLDHNSYPTNKLIEPIENGYDKSNLKLDRFQGPALLSKNDTVFEDRDFDSLLKLADSKKRNQFDNIGAMGVGFNSIYHVTDSPAFITGDQYVILDPHGWYFDGGIQYNFIDDNIVADYPDQLTPFTIPFGIPCDQKLNGTIFRYPLRTIQDANDSEILKKEYNPTKILQMFDRFYENESINCLLFLKSVECIKFFELKENETVAKLLYSIEIINAEQVREKRGLISEKICSLMKDLDEKKLYGDNTLESMFIVTFRQQKGDEEPQESQWMVFSFLGDLNAAASRFEERKIIDHKLIPNVGIAAQLNNSEAIGRLFCFLPLPILLPFHVSVHGHFAVSTNRRSLWSAADGEELTEGTLSELKVLWNKYLFDVILPQAWAKFLIKLPTEVQGIDANDIYNIWPIINESEFGDFLNYQYKNLLLNTIENFNITDKVFCGPPKSSSFGNLSDILPSCLEASMTCGAMIHLMSIECGIFPDETAPHISEILERIGFPMINIDPKIYDELKKSQHKNSLNICSPRIVRIYLLQNKSKWETSDRYDIISLFEYVLRDKNYAELNGLKIIPLSDGTFGTILHSEMQFEMHLQPENSFAYIGPDNNNLIGDNDERTIFLNNLNKFVDKNITPELWDLLYKGAQEEWDLNIKMLVPSVVADLITKELKEYSVGCDEIPLGDSCDFIFKTWTNFKERDYDLTYFENIHLLPTNNGTLRKLKTNQKCSWNCIDDNEAQPLIEKFGVVFVNKQFEEKLDTYNRSKLSKYVISLGNLMEVLACLKASITFPANIQIKLQPREAEIIINYLRLLHPDDTTNDIVKYFPIFSEVGKEELIALLPNKRSWYLLPYEDEKDYGQIIAPNTEGFLDSSSPNKKFLLESIINVRRLSRYEYWTKFVIPYLECQSLATNEIIIIKLFERLQLLLLEDQNLKFNLGNMAFVPASTITTAQKKQETDVELKKPIDLFDPDIQDIQCISELFFDDEHPFPAGIFSENFRDIFLTSLKALGMKQCFSQSDIIQRFDAFSKRKNKENDIVHQKSLKLIQYIDKNYNKLFESFNSEFESSTTLSLALQTKEWIPTVDSTGKKQFSKASECQSLKHKNLVGLVMPIIEYSFENRSFIKDLQWDSYSPVDIVIAQLKACLSMFPVHYNTFKICEGIYKYMNYLMSNNNSILAKFKDNLKGEKWIYCCIGEFYSADEVVIELDKNLDSKTSKFVELPYTFKPYIELFKNMGVRQKMNIPDLINIIKEFHSNDAIKILSNKELDKVVTVIELVANRVSEQVYSFSILKDLLVPSTDCQLVNIYEIYFDDMRSIVVKNEKIVHSLISYSVAKTLGIKMLTGKFIDSKTNSDDDEVYESNEELAVKIHNIINNYPLESIFNEFLQNADNARARKICFIIDERDHRKSNLNFFNKEKQNSLISDETNQWQGPALWIYNDSEFTPYDFESIKKNCLGGKKDDSAKIGRFRIGFNCAYHLTDFPSIVSGEHIIFFDPLKRFLPKTGNPPRSPRVMEINFLEKNFKEQFDDQASTYASFGCDFKKKYNGTLFRLPLRTEKSDISSNILKHSDLISKIFKNIKANHEILFLRNIERCNLFQMNTMDLLDLVWEVNIQNINDIHEFRISNSCETKLYRLEMEMYSRQSKFGEYCKDSEIWMICSGGNDMVDKLKVQEISKEFNLSANGGVAMLLFQGNNKSLEELKDEKVPFNIIPGFFNVQPLNGRIYSNLSLPVDTSLGVHINGTFCLFNYRKDVLYDDNNLSTKLNEWNRYMLLDILPPLHAKLLEHIINQMTLRPNEQILTQLWPVPLTSNTLDQYREYGLNVLWKLYNEGYNVVWTKANGGMFTSLDKAYFINSTNSIIADILTNQGIEIVALTEDKISLLNEMINKMGMSTKSIKSIAPQSIKSITPQSICNMILNNSITLDILNDKNEKSHNIAFILLNYIVSNNNQFQQLFGIRLLPLCDKSLGIFGFQTYYIAEQELRNLFPNSQEKFVDDPPFYLQPIFNDQNFCNIVNIKHLNANSMIDLLGDVLQRDKEMNWDPFGYQYPNKYWIDKILSKFTDPNTQYEFSKLARFPVLPIIKPHSKLVLPDLSDPVLWDIGDHSMIPIFTKFGIRFTNTKFPNSCNPSIKGCIMPSNAVNMIKAFERAVKKSSRSLQQLFSEKLDNTEIKNFRSFIKNEIRDIQKIDFVKTLPIWPTQLDDSYISANEGIIPPHGILLLSIHEETKFFLIESDSHRQALLKLGSKSIGVAVYIRNRLNTQTISSGAINIDEQYIDFIKVILSLANKEVENYLKSLNVIPNYHLTELVRANTLFDANESLFRRIYWKTNKLLHPALQESAQCLNALKRMGLKYQVNSKTFLKCVREIVSKIQSQQSNDQIQLIKSDATILMEYLNEHFESLRFTVEQWQELISAKFVPADTNLESPLKEMAVKTTGFEAINSMCYQKYKLLCWTQRPLFLKSIDPQNIFKNKYPELCRPTIYMILDNLCYVAQIVPQSDNYFSPWRTSAGVQLIFDILKETYKTLDNWLQNNDSIERNLISRLKKGVKIFLNGNDPFNPEDWVAGENLIFGAQEDVSSELRKIHDNLKEFNVLLKVSGAKEIKNIKFNVKIQNYSQKNNLFGRLLNKFERQEETKHHDVEFQIHHENVIEKIYASRYVLSAASEHFEKLFNGKMMEAIEYQKVTVDINDIEPSVFKVLIRWLYGQTLEDAITAVLNNSKCSGIFLINLIKASDKYQIDPLKDQAEVIMIKGKYVDICNVVEINEWAKLLQTVQLHNYCNEYIKNNKPIVIEKKLSEIANANNEEDKKEEEDMLNNVLDGLF</sequence>
<feature type="domain" description="BTB" evidence="1">
    <location>
        <begin position="2668"/>
        <end position="2734"/>
    </location>
</feature>
<dbReference type="GO" id="GO:0030544">
    <property type="term" value="F:Hsp70 protein binding"/>
    <property type="evidence" value="ECO:0007669"/>
    <property type="project" value="TreeGrafter"/>
</dbReference>
<dbReference type="Pfam" id="PF25794">
    <property type="entry name" value="SACS"/>
    <property type="match status" value="2"/>
</dbReference>
<comment type="caution">
    <text evidence="2">The sequence shown here is derived from an EMBL/GenBank/DDBJ whole genome shotgun (WGS) entry which is preliminary data.</text>
</comment>
<dbReference type="EMBL" id="WTPW01000643">
    <property type="protein sequence ID" value="KAF0492505.1"/>
    <property type="molecule type" value="Genomic_DNA"/>
</dbReference>
<protein>
    <submittedName>
        <fullName evidence="2">Sacsin</fullName>
    </submittedName>
</protein>
<dbReference type="SUPFAM" id="SSF55874">
    <property type="entry name" value="ATPase domain of HSP90 chaperone/DNA topoisomerase II/histidine kinase"/>
    <property type="match status" value="2"/>
</dbReference>
<dbReference type="OrthoDB" id="1262810at2759"/>
<proteinExistence type="predicted"/>
<dbReference type="PROSITE" id="PS50097">
    <property type="entry name" value="BTB"/>
    <property type="match status" value="1"/>
</dbReference>
<dbReference type="InterPro" id="IPR011333">
    <property type="entry name" value="SKP1/BTB/POZ_sf"/>
</dbReference>
<evidence type="ECO:0000313" key="2">
    <source>
        <dbReference type="EMBL" id="KAF0492505.1"/>
    </source>
</evidence>
<name>A0A8H4AGD4_GIGMA</name>
<dbReference type="Gene3D" id="3.30.710.10">
    <property type="entry name" value="Potassium Channel Kv1.1, Chain A"/>
    <property type="match status" value="1"/>
</dbReference>
<dbReference type="Pfam" id="PF00651">
    <property type="entry name" value="BTB"/>
    <property type="match status" value="1"/>
</dbReference>
<dbReference type="Proteomes" id="UP000439903">
    <property type="component" value="Unassembled WGS sequence"/>
</dbReference>
<dbReference type="InterPro" id="IPR000210">
    <property type="entry name" value="BTB/POZ_dom"/>
</dbReference>
<evidence type="ECO:0000313" key="3">
    <source>
        <dbReference type="Proteomes" id="UP000439903"/>
    </source>
</evidence>
<dbReference type="InterPro" id="IPR058210">
    <property type="entry name" value="SACS/Nov_dom"/>
</dbReference>
<dbReference type="InterPro" id="IPR052972">
    <property type="entry name" value="Sacsin_chaperone_reg"/>
</dbReference>
<evidence type="ECO:0000259" key="1">
    <source>
        <dbReference type="PROSITE" id="PS50097"/>
    </source>
</evidence>
<keyword evidence="3" id="KW-1185">Reference proteome</keyword>
<dbReference type="PANTHER" id="PTHR15600:SF42">
    <property type="entry name" value="SACSIN"/>
    <property type="match status" value="1"/>
</dbReference>
<dbReference type="SMART" id="SM00225">
    <property type="entry name" value="BTB"/>
    <property type="match status" value="1"/>
</dbReference>
<dbReference type="CDD" id="cd18186">
    <property type="entry name" value="BTB_POZ_ZBTB_KLHL-like"/>
    <property type="match status" value="1"/>
</dbReference>
<dbReference type="SUPFAM" id="SSF54695">
    <property type="entry name" value="POZ domain"/>
    <property type="match status" value="1"/>
</dbReference>
<dbReference type="PANTHER" id="PTHR15600">
    <property type="entry name" value="SACSIN"/>
    <property type="match status" value="1"/>
</dbReference>